<dbReference type="SUPFAM" id="SSF48208">
    <property type="entry name" value="Six-hairpin glycosidases"/>
    <property type="match status" value="1"/>
</dbReference>
<feature type="signal peptide" evidence="1">
    <location>
        <begin position="1"/>
        <end position="22"/>
    </location>
</feature>
<feature type="chain" id="PRO_5030042441" evidence="1">
    <location>
        <begin position="23"/>
        <end position="484"/>
    </location>
</feature>
<sequence>MSIMSFKYLTLLLATTSMNSFADVDLPSGDDWLNHVTNGLAPYWMMESAHGQPAGNFPTFRCDNGVILDPQKPCEELNKGWISPHFDREYTRMKSRQTYAYGVLFHLTGDKQALELAKKGAYYLIDHLQDEKNGGFVSFTLSGKPGMEWQQRTSQDQAYALVGLAMYYYLTQDPKVEQALIDQQAFIFKQYRRSDDRGLAWVLKDGDGESEKQQELVAQLDQINGYLLLTAPLLPEPAQAKWKQDLQWLTQVMLDNYHSDKDQRFYGAIHHKAVMMPDAKHNDFGHTIKAYWMTYLTGQLLENSNWTEFGFKGMKHTLKQAQYQQNFEQVKALFSPEWQGKWTQESILAWQSRPHKHYSSSWEWAELDQAAMTVSLVDGSMKETLQYTLPTFMDVWVDHQYGGVGLNPKSTKAFHWGNGYHQFEHALVGYLYAQQMAKQPAKLYYARPAESKMPLNPYYFNADIKAFSSQSDGVTTATFTNIRP</sequence>
<dbReference type="InterPro" id="IPR008928">
    <property type="entry name" value="6-hairpin_glycosidase_sf"/>
</dbReference>
<dbReference type="GO" id="GO:0005975">
    <property type="term" value="P:carbohydrate metabolic process"/>
    <property type="evidence" value="ECO:0007669"/>
    <property type="project" value="InterPro"/>
</dbReference>
<keyword evidence="1" id="KW-0732">Signal</keyword>
<protein>
    <submittedName>
        <fullName evidence="2">N-acylglucosamine 2-epimerase</fullName>
    </submittedName>
</protein>
<gene>
    <name evidence="2" type="ORF">YA91_03760</name>
</gene>
<reference evidence="2" key="1">
    <citation type="submission" date="2017-09" db="EMBL/GenBank/DDBJ databases">
        <authorList>
            <person name="Ehlers B."/>
            <person name="Leendertz F.H."/>
        </authorList>
    </citation>
    <scope>NUCLEOTIDE SEQUENCE</scope>
    <source>
        <strain evidence="2">MAVP-26</strain>
    </source>
</reference>
<organism evidence="2">
    <name type="scientific">Vibrio parahaemolyticus</name>
    <dbReference type="NCBI Taxonomy" id="670"/>
    <lineage>
        <taxon>Bacteria</taxon>
        <taxon>Pseudomonadati</taxon>
        <taxon>Pseudomonadota</taxon>
        <taxon>Gammaproteobacteria</taxon>
        <taxon>Vibrionales</taxon>
        <taxon>Vibrionaceae</taxon>
        <taxon>Vibrio</taxon>
    </lineage>
</organism>
<name>A0A249VZ32_VIBPH</name>
<dbReference type="InterPro" id="IPR012341">
    <property type="entry name" value="6hp_glycosidase-like_sf"/>
</dbReference>
<dbReference type="PANTHER" id="PTHR15108">
    <property type="entry name" value="N-ACYLGLUCOSAMINE-2-EPIMERASE"/>
    <property type="match status" value="1"/>
</dbReference>
<evidence type="ECO:0000256" key="1">
    <source>
        <dbReference type="SAM" id="SignalP"/>
    </source>
</evidence>
<accession>A0A249VZ32</accession>
<proteinExistence type="predicted"/>
<dbReference type="AlphaFoldDB" id="A0A249VZ32"/>
<evidence type="ECO:0000313" key="2">
    <source>
        <dbReference type="EMBL" id="ASZ49738.1"/>
    </source>
</evidence>
<dbReference type="EMBL" id="CP023247">
    <property type="protein sequence ID" value="ASZ49738.1"/>
    <property type="molecule type" value="Genomic_DNA"/>
</dbReference>
<dbReference type="Gene3D" id="1.50.10.10">
    <property type="match status" value="1"/>
</dbReference>